<dbReference type="Proteomes" id="UP000054560">
    <property type="component" value="Unassembled WGS sequence"/>
</dbReference>
<evidence type="ECO:0000313" key="2">
    <source>
        <dbReference type="EMBL" id="KNC72263.1"/>
    </source>
</evidence>
<feature type="transmembrane region" description="Helical" evidence="1">
    <location>
        <begin position="29"/>
        <end position="57"/>
    </location>
</feature>
<dbReference type="EMBL" id="KQ247329">
    <property type="protein sequence ID" value="KNC72263.1"/>
    <property type="molecule type" value="Genomic_DNA"/>
</dbReference>
<keyword evidence="1" id="KW-1133">Transmembrane helix</keyword>
<feature type="non-terminal residue" evidence="2">
    <location>
        <position position="1"/>
    </location>
</feature>
<proteinExistence type="predicted"/>
<keyword evidence="1" id="KW-0812">Transmembrane</keyword>
<sequence>TVTEYNPYASDGAWYLKRYRRGKYRSLHYLYHIVATNSTVTMGRASYGVLMHAYLWLRMYLWCWFE</sequence>
<keyword evidence="1" id="KW-0472">Membrane</keyword>
<accession>A0A0L0F817</accession>
<evidence type="ECO:0000256" key="1">
    <source>
        <dbReference type="SAM" id="Phobius"/>
    </source>
</evidence>
<protein>
    <submittedName>
        <fullName evidence="2">Uncharacterized protein</fullName>
    </submittedName>
</protein>
<dbReference type="RefSeq" id="XP_014146165.1">
    <property type="nucleotide sequence ID" value="XM_014290690.1"/>
</dbReference>
<name>A0A0L0F817_9EUKA</name>
<keyword evidence="3" id="KW-1185">Reference proteome</keyword>
<dbReference type="AlphaFoldDB" id="A0A0L0F817"/>
<gene>
    <name evidence="2" type="ORF">SARC_15184</name>
</gene>
<evidence type="ECO:0000313" key="3">
    <source>
        <dbReference type="Proteomes" id="UP000054560"/>
    </source>
</evidence>
<organism evidence="2 3">
    <name type="scientific">Sphaeroforma arctica JP610</name>
    <dbReference type="NCBI Taxonomy" id="667725"/>
    <lineage>
        <taxon>Eukaryota</taxon>
        <taxon>Ichthyosporea</taxon>
        <taxon>Ichthyophonida</taxon>
        <taxon>Sphaeroforma</taxon>
    </lineage>
</organism>
<dbReference type="GeneID" id="25915688"/>
<reference evidence="2 3" key="1">
    <citation type="submission" date="2011-02" db="EMBL/GenBank/DDBJ databases">
        <title>The Genome Sequence of Sphaeroforma arctica JP610.</title>
        <authorList>
            <consortium name="The Broad Institute Genome Sequencing Platform"/>
            <person name="Russ C."/>
            <person name="Cuomo C."/>
            <person name="Young S.K."/>
            <person name="Zeng Q."/>
            <person name="Gargeya S."/>
            <person name="Alvarado L."/>
            <person name="Berlin A."/>
            <person name="Chapman S.B."/>
            <person name="Chen Z."/>
            <person name="Freedman E."/>
            <person name="Gellesch M."/>
            <person name="Goldberg J."/>
            <person name="Griggs A."/>
            <person name="Gujja S."/>
            <person name="Heilman E."/>
            <person name="Heiman D."/>
            <person name="Howarth C."/>
            <person name="Mehta T."/>
            <person name="Neiman D."/>
            <person name="Pearson M."/>
            <person name="Roberts A."/>
            <person name="Saif S."/>
            <person name="Shea T."/>
            <person name="Shenoy N."/>
            <person name="Sisk P."/>
            <person name="Stolte C."/>
            <person name="Sykes S."/>
            <person name="White J."/>
            <person name="Yandava C."/>
            <person name="Burger G."/>
            <person name="Gray M.W."/>
            <person name="Holland P.W.H."/>
            <person name="King N."/>
            <person name="Lang F.B.F."/>
            <person name="Roger A.J."/>
            <person name="Ruiz-Trillo I."/>
            <person name="Haas B."/>
            <person name="Nusbaum C."/>
            <person name="Birren B."/>
        </authorList>
    </citation>
    <scope>NUCLEOTIDE SEQUENCE [LARGE SCALE GENOMIC DNA]</scope>
    <source>
        <strain evidence="2 3">JP610</strain>
    </source>
</reference>